<dbReference type="InterPro" id="IPR006085">
    <property type="entry name" value="XPG_DNA_repair_N"/>
</dbReference>
<evidence type="ECO:0000256" key="7">
    <source>
        <dbReference type="ARBA" id="ARBA00022839"/>
    </source>
</evidence>
<dbReference type="SMART" id="SM00484">
    <property type="entry name" value="XPGI"/>
    <property type="match status" value="1"/>
</dbReference>
<evidence type="ECO:0000256" key="1">
    <source>
        <dbReference type="ARBA" id="ARBA00022705"/>
    </source>
</evidence>
<dbReference type="AlphaFoldDB" id="H1YWD7"/>
<dbReference type="GO" id="GO:0043137">
    <property type="term" value="P:DNA replication, removal of RNA primer"/>
    <property type="evidence" value="ECO:0007669"/>
    <property type="project" value="UniProtKB-UniRule"/>
</dbReference>
<keyword evidence="3 12" id="KW-0479">Metal-binding</keyword>
<evidence type="ECO:0000256" key="12">
    <source>
        <dbReference type="HAMAP-Rule" id="MF_00614"/>
    </source>
</evidence>
<accession>H1YWD7</accession>
<feature type="binding site" evidence="12">
    <location>
        <position position="235"/>
    </location>
    <ligand>
        <name>Mg(2+)</name>
        <dbReference type="ChEBI" id="CHEBI:18420"/>
        <label>2</label>
    </ligand>
</feature>
<dbReference type="PRINTS" id="PR00853">
    <property type="entry name" value="XPGRADSUPER"/>
</dbReference>
<evidence type="ECO:0000256" key="9">
    <source>
        <dbReference type="ARBA" id="ARBA00023204"/>
    </source>
</evidence>
<feature type="binding site" evidence="12">
    <location>
        <position position="81"/>
    </location>
    <ligand>
        <name>Mg(2+)</name>
        <dbReference type="ChEBI" id="CHEBI:18420"/>
        <label>1</label>
    </ligand>
</feature>
<dbReference type="InterPro" id="IPR023426">
    <property type="entry name" value="Flap_endonuc"/>
</dbReference>
<proteinExistence type="inferred from homology"/>
<evidence type="ECO:0000256" key="4">
    <source>
        <dbReference type="ARBA" id="ARBA00022759"/>
    </source>
</evidence>
<feature type="binding site" evidence="12">
    <location>
        <position position="155"/>
    </location>
    <ligand>
        <name>Mg(2+)</name>
        <dbReference type="ChEBI" id="CHEBI:18420"/>
        <label>1</label>
    </ligand>
</feature>
<dbReference type="InterPro" id="IPR019973">
    <property type="entry name" value="Flap_endonuc_arc"/>
</dbReference>
<dbReference type="EC" id="3.1.-.-" evidence="12"/>
<evidence type="ECO:0000313" key="15">
    <source>
        <dbReference type="EMBL" id="EHQ34859.1"/>
    </source>
</evidence>
<dbReference type="NCBIfam" id="TIGR03674">
    <property type="entry name" value="fen_arch"/>
    <property type="match status" value="1"/>
</dbReference>
<dbReference type="SUPFAM" id="SSF47807">
    <property type="entry name" value="5' to 3' exonuclease, C-terminal subdomain"/>
    <property type="match status" value="1"/>
</dbReference>
<keyword evidence="8 12" id="KW-0460">Magnesium</keyword>
<dbReference type="GO" id="GO:0000287">
    <property type="term" value="F:magnesium ion binding"/>
    <property type="evidence" value="ECO:0007669"/>
    <property type="project" value="UniProtKB-UniRule"/>
</dbReference>
<dbReference type="SMART" id="SM00279">
    <property type="entry name" value="HhH2"/>
    <property type="match status" value="1"/>
</dbReference>
<feature type="binding site" evidence="12">
    <location>
        <position position="176"/>
    </location>
    <ligand>
        <name>Mg(2+)</name>
        <dbReference type="ChEBI" id="CHEBI:18420"/>
        <label>2</label>
    </ligand>
</feature>
<evidence type="ECO:0000256" key="5">
    <source>
        <dbReference type="ARBA" id="ARBA00022763"/>
    </source>
</evidence>
<dbReference type="HOGENOM" id="CLU_032444_0_0_2"/>
<comment type="subunit">
    <text evidence="11 12">Interacts with PCNA. PCNA stimulates the nuclease activity without altering cleavage specificity.</text>
</comment>
<evidence type="ECO:0000256" key="6">
    <source>
        <dbReference type="ARBA" id="ARBA00022801"/>
    </source>
</evidence>
<comment type="function">
    <text evidence="10">Structure-specific nuclease with 5'-flap endonuclease and 5'-3' exonuclease activities involved in DNA replication and repair. During DNA replication, cleaves the 5'-overhanging flap structure that is generated by displacement synthesis when DNA polymerase encounters the 5'-end of a downstream Okazaki fragment. Binds the unpaired 3'-DNA end and kinks the DNA to facilitate 5' cleavage specificity. Cleaves one nucleotide into the double-stranded DNA from the junction in flap DNA, leaving a nick for ligation. Also involved in the base excision repair (BER) pathway. Acts as a genome stabilization factor that prevents flaps from equilibrating into structures that lead to duplications and deletions. Also possesses 5'-3' exonuclease activity on nicked or gapped double-stranded DNA.</text>
</comment>
<dbReference type="RefSeq" id="WP_004076574.1">
    <property type="nucleotide sequence ID" value="NZ_CM001436.1"/>
</dbReference>
<evidence type="ECO:0000259" key="13">
    <source>
        <dbReference type="SMART" id="SM00484"/>
    </source>
</evidence>
<protein>
    <recommendedName>
        <fullName evidence="12">Flap endonuclease 1</fullName>
        <shortName evidence="12">FEN-1</shortName>
        <ecNumber evidence="12">3.1.-.-</ecNumber>
    </recommendedName>
    <alternativeName>
        <fullName evidence="12">Flap structure-specific endonuclease 1</fullName>
    </alternativeName>
</protein>
<keyword evidence="1 12" id="KW-0235">DNA replication</keyword>
<feature type="binding site" evidence="12">
    <location>
        <position position="153"/>
    </location>
    <ligand>
        <name>Mg(2+)</name>
        <dbReference type="ChEBI" id="CHEBI:18420"/>
        <label>1</label>
    </ligand>
</feature>
<dbReference type="PANTHER" id="PTHR11081">
    <property type="entry name" value="FLAP ENDONUCLEASE FAMILY MEMBER"/>
    <property type="match status" value="1"/>
</dbReference>
<dbReference type="Gene3D" id="3.40.50.1010">
    <property type="entry name" value="5'-nuclease"/>
    <property type="match status" value="1"/>
</dbReference>
<dbReference type="FunFam" id="3.40.50.1010:FF:000016">
    <property type="entry name" value="Flap endonuclease 1"/>
    <property type="match status" value="1"/>
</dbReference>
<comment type="cofactor">
    <cofactor evidence="12">
        <name>Mg(2+)</name>
        <dbReference type="ChEBI" id="CHEBI:18420"/>
    </cofactor>
    <text evidence="12">Binds 2 magnesium ions per subunit. They probably participate in the reaction catalyzed by the enzyme. May bind an additional third magnesium ion after substrate binding.</text>
</comment>
<dbReference type="InParanoid" id="H1YWD7"/>
<dbReference type="InterPro" id="IPR006084">
    <property type="entry name" value="XPG/Rad2"/>
</dbReference>
<dbReference type="SMART" id="SM00485">
    <property type="entry name" value="XPGN"/>
    <property type="match status" value="1"/>
</dbReference>
<reference evidence="15 16" key="1">
    <citation type="submission" date="2011-10" db="EMBL/GenBank/DDBJ databases">
        <title>The Improved High-Quality Draft genome of Methanoplanus limicola DSM 2279.</title>
        <authorList>
            <consortium name="US DOE Joint Genome Institute (JGI-PGF)"/>
            <person name="Lucas S."/>
            <person name="Copeland A."/>
            <person name="Lapidus A."/>
            <person name="Glavina del Rio T."/>
            <person name="Dalin E."/>
            <person name="Tice H."/>
            <person name="Bruce D."/>
            <person name="Goodwin L."/>
            <person name="Pitluck S."/>
            <person name="Peters L."/>
            <person name="Mikhailova N."/>
            <person name="Lu M."/>
            <person name="Kyrpides N."/>
            <person name="Mavromatis K."/>
            <person name="Ivanova N."/>
            <person name="Markowitz V."/>
            <person name="Cheng J.-F."/>
            <person name="Hugenholtz P."/>
            <person name="Woyke T."/>
            <person name="Wu D."/>
            <person name="Wirth R."/>
            <person name="Brambilla E.-M."/>
            <person name="Klenk H.-P."/>
            <person name="Eisen J.A."/>
        </authorList>
    </citation>
    <scope>NUCLEOTIDE SEQUENCE [LARGE SCALE GENOMIC DNA]</scope>
    <source>
        <strain evidence="15 16">DSM 2279</strain>
    </source>
</reference>
<dbReference type="GO" id="GO:0003677">
    <property type="term" value="F:DNA binding"/>
    <property type="evidence" value="ECO:0007669"/>
    <property type="project" value="UniProtKB-UniRule"/>
</dbReference>
<feature type="binding site" evidence="12">
    <location>
        <position position="174"/>
    </location>
    <ligand>
        <name>Mg(2+)</name>
        <dbReference type="ChEBI" id="CHEBI:18420"/>
        <label>2</label>
    </ligand>
</feature>
<dbReference type="InterPro" id="IPR029060">
    <property type="entry name" value="PIN-like_dom_sf"/>
</dbReference>
<dbReference type="OrthoDB" id="9593at2157"/>
<organism evidence="15 16">
    <name type="scientific">Methanoplanus limicola DSM 2279</name>
    <dbReference type="NCBI Taxonomy" id="937775"/>
    <lineage>
        <taxon>Archaea</taxon>
        <taxon>Methanobacteriati</taxon>
        <taxon>Methanobacteriota</taxon>
        <taxon>Stenosarchaea group</taxon>
        <taxon>Methanomicrobia</taxon>
        <taxon>Methanomicrobiales</taxon>
        <taxon>Methanomicrobiaceae</taxon>
        <taxon>Methanoplanus</taxon>
    </lineage>
</organism>
<evidence type="ECO:0000256" key="11">
    <source>
        <dbReference type="ARBA" id="ARBA00065981"/>
    </source>
</evidence>
<comment type="caution">
    <text evidence="12">Lacks conserved residue(s) required for the propagation of feature annotation.</text>
</comment>
<evidence type="ECO:0000259" key="14">
    <source>
        <dbReference type="SMART" id="SM00485"/>
    </source>
</evidence>
<dbReference type="Proteomes" id="UP000005741">
    <property type="component" value="Chromosome"/>
</dbReference>
<dbReference type="SUPFAM" id="SSF88723">
    <property type="entry name" value="PIN domain-like"/>
    <property type="match status" value="1"/>
</dbReference>
<feature type="binding site" evidence="12">
    <location>
        <position position="28"/>
    </location>
    <ligand>
        <name>Mg(2+)</name>
        <dbReference type="ChEBI" id="CHEBI:18420"/>
        <label>1</label>
    </ligand>
</feature>
<dbReference type="InterPro" id="IPR006086">
    <property type="entry name" value="XPG-I_dom"/>
</dbReference>
<dbReference type="GO" id="GO:0017108">
    <property type="term" value="F:5'-flap endonuclease activity"/>
    <property type="evidence" value="ECO:0007669"/>
    <property type="project" value="UniProtKB-UniRule"/>
</dbReference>
<evidence type="ECO:0000256" key="3">
    <source>
        <dbReference type="ARBA" id="ARBA00022723"/>
    </source>
</evidence>
<dbReference type="PATRIC" id="fig|937775.9.peg.854"/>
<name>H1YWD7_9EURY</name>
<dbReference type="PANTHER" id="PTHR11081:SF9">
    <property type="entry name" value="FLAP ENDONUCLEASE 1"/>
    <property type="match status" value="1"/>
</dbReference>
<dbReference type="EMBL" id="CM001436">
    <property type="protein sequence ID" value="EHQ34859.1"/>
    <property type="molecule type" value="Genomic_DNA"/>
</dbReference>
<dbReference type="GO" id="GO:0006281">
    <property type="term" value="P:DNA repair"/>
    <property type="evidence" value="ECO:0007669"/>
    <property type="project" value="UniProtKB-UniRule"/>
</dbReference>
<keyword evidence="9 12" id="KW-0234">DNA repair</keyword>
<dbReference type="InterPro" id="IPR036279">
    <property type="entry name" value="5-3_exonuclease_C_sf"/>
</dbReference>
<keyword evidence="2 12" id="KW-0540">Nuclease</keyword>
<dbReference type="Gene3D" id="1.10.150.20">
    <property type="entry name" value="5' to 3' exonuclease, C-terminal subdomain"/>
    <property type="match status" value="1"/>
</dbReference>
<keyword evidence="6 12" id="KW-0378">Hydrolase</keyword>
<gene>
    <name evidence="12" type="primary">fen</name>
    <name evidence="15" type="ORF">Metlim_0736</name>
</gene>
<dbReference type="FunCoup" id="H1YWD7">
    <property type="interactions" value="151"/>
</dbReference>
<comment type="similarity">
    <text evidence="12">Belongs to the XPG/RAD2 endonuclease family. FEN1 subfamily.</text>
</comment>
<evidence type="ECO:0000256" key="2">
    <source>
        <dbReference type="ARBA" id="ARBA00022722"/>
    </source>
</evidence>
<evidence type="ECO:0000256" key="10">
    <source>
        <dbReference type="ARBA" id="ARBA00024702"/>
    </source>
</evidence>
<sequence length="333" mass="36998">MGVAIRDILKEYKRPAEWDCLRGRAAFDGNNALYQFLTTIRQPDGTPLMDSEGRVTSHLSGLFFRLTNFIEKGVSPVFIFDGKPPEFKNRTISERRAAKEQAEAGLKEALKAGDNQAAFSYARSSTRVDREIIDSSKRLLSLMGIPYLDAPSEGEAQAAFMVSEGIVDYSVSQDYDSLLFGAEKLVRNLTVSRKRKIRGRTITVNPETISLDEVLSGLEITREQLVEIGILIGTDFNSGIRGIGPKKALKIVRDGTFENILSESMPEFDYLPVKDFFLNPPVKENVIPDYGAVDGAGVTEFLCVEHGFSKERINTVLEKINAGAGQKTLDQWF</sequence>
<dbReference type="GO" id="GO:0008409">
    <property type="term" value="F:5'-3' exonuclease activity"/>
    <property type="evidence" value="ECO:0007669"/>
    <property type="project" value="UniProtKB-UniRule"/>
</dbReference>
<dbReference type="STRING" id="937775.Metlim_0736"/>
<keyword evidence="16" id="KW-1185">Reference proteome</keyword>
<keyword evidence="7 12" id="KW-0269">Exonuclease</keyword>
<evidence type="ECO:0000256" key="8">
    <source>
        <dbReference type="ARBA" id="ARBA00022842"/>
    </source>
</evidence>
<dbReference type="Pfam" id="PF00867">
    <property type="entry name" value="XPG_I"/>
    <property type="match status" value="1"/>
</dbReference>
<evidence type="ECO:0000313" key="16">
    <source>
        <dbReference type="Proteomes" id="UP000005741"/>
    </source>
</evidence>
<keyword evidence="4 12" id="KW-0255">Endonuclease</keyword>
<keyword evidence="5 12" id="KW-0227">DNA damage</keyword>
<feature type="domain" description="XPG-I" evidence="13">
    <location>
        <begin position="141"/>
        <end position="220"/>
    </location>
</feature>
<dbReference type="CDD" id="cd09867">
    <property type="entry name" value="PIN_FEN1"/>
    <property type="match status" value="1"/>
</dbReference>
<dbReference type="HAMAP" id="MF_00614">
    <property type="entry name" value="Fen"/>
    <property type="match status" value="1"/>
</dbReference>
<feature type="region of interest" description="Interaction with PCNA" evidence="12">
    <location>
        <begin position="325"/>
        <end position="333"/>
    </location>
</feature>
<feature type="domain" description="XPG N-terminal" evidence="14">
    <location>
        <begin position="1"/>
        <end position="102"/>
    </location>
</feature>
<dbReference type="Pfam" id="PF00752">
    <property type="entry name" value="XPG_N"/>
    <property type="match status" value="1"/>
</dbReference>
<comment type="function">
    <text evidence="12">Structure-specific nuclease with 5'-flap endonuclease and 5'-3' exonuclease activities involved in DNA replication and repair. During DNA replication, cleaves the 5'-overhanging flap structure that is generated by displacement synthesis when DNA polymerase encounters the 5'-end of a downstream Okazaki fragment. Binds the unpaired 3'-DNA end and kinks the DNA to facilitate 5' cleavage specificity. Cleaves one nucleotide into the double-stranded DNA from the junction in flap DNA, leaving a nick for ligation. Also involved in the base excision repair (BER) pathway. Acts as a genome stabilization factor that prevents flaps from equilibrating into structurs that lead to duplications and deletions. Also possesses 5'-3' exonuclease activity on nicked or gapped double-stranded DNA.</text>
</comment>
<dbReference type="InterPro" id="IPR008918">
    <property type="entry name" value="HhH2"/>
</dbReference>